<dbReference type="InterPro" id="IPR037439">
    <property type="entry name" value="Branching_enzy"/>
</dbReference>
<evidence type="ECO:0000256" key="7">
    <source>
        <dbReference type="ARBA" id="ARBA00022679"/>
    </source>
</evidence>
<dbReference type="NCBIfam" id="TIGR01515">
    <property type="entry name" value="branching_enzym"/>
    <property type="match status" value="1"/>
</dbReference>
<evidence type="ECO:0000313" key="13">
    <source>
        <dbReference type="Proteomes" id="UP000838672"/>
    </source>
</evidence>
<keyword evidence="6 10" id="KW-0328">Glycosyltransferase</keyword>
<dbReference type="HAMAP" id="MF_00685">
    <property type="entry name" value="GlgB"/>
    <property type="match status" value="1"/>
</dbReference>
<dbReference type="InterPro" id="IPR017853">
    <property type="entry name" value="GH"/>
</dbReference>
<feature type="domain" description="Glycosyl hydrolase family 13 catalytic" evidence="11">
    <location>
        <begin position="256"/>
        <end position="601"/>
    </location>
</feature>
<dbReference type="InterPro" id="IPR006048">
    <property type="entry name" value="A-amylase/branching_C"/>
</dbReference>
<evidence type="ECO:0000256" key="2">
    <source>
        <dbReference type="ARBA" id="ARBA00002953"/>
    </source>
</evidence>
<accession>A0ABM8ZY53</accession>
<comment type="function">
    <text evidence="2 10">Catalyzes the formation of the alpha-1,6-glucosidic linkages in glycogen by scission of a 1,4-alpha-linked oligosaccharide from growing alpha-1,4-glucan chains and the subsequent attachment of the oligosaccharide to the alpha-1,6 position.</text>
</comment>
<dbReference type="Pfam" id="PF22019">
    <property type="entry name" value="GlgB_N"/>
    <property type="match status" value="1"/>
</dbReference>
<dbReference type="CDD" id="cd11322">
    <property type="entry name" value="AmyAc_Glg_BE"/>
    <property type="match status" value="1"/>
</dbReference>
<dbReference type="PANTHER" id="PTHR43651:SF3">
    <property type="entry name" value="1,4-ALPHA-GLUCAN-BRANCHING ENZYME"/>
    <property type="match status" value="1"/>
</dbReference>
<dbReference type="Proteomes" id="UP000838672">
    <property type="component" value="Unassembled WGS sequence"/>
</dbReference>
<sequence>MITATTASTLAPLTPCQQHGLARLAQTSCDHPFECLGPDDSYHSVLTWQPGAKAVWIHLANGKSYEMEAVGDGGFYHQGDPHLISAGYELQVIWPQANQFVLDPYQFQSLLIDELALQDPKLIYREMGAQCITMVLAGQPVQGVRFLVYAPNANSMSVVGDFNHWNGQRHPMQRLERGLWGIFIPNISAGECYKFEIKDSQGRCLPHKADPWGAQAQPFPSLASVVYDQYAYQWHDQAWSQRATTPAHQSAMSCYEVHLGSWKRHFDGRLYTYRELASTLIPYVKDMGFTHIELMPVAEHPFDGSWGYQPVGLFAPTSRYGSADDFKYFVDQCHLAGIGVIMDWVPAHFPEDGHGLAHFDGTPLYHYADPRMGWHPDWHSYIYDYGRDHVRQFLVANALYWFEHFHIDGLRVDAVASMLYRDYSRKGEEWLANEHGGNENLEAISLLKWINEAVYHHFPHAMMIAEESTSFRGVSAPTNLGGLGFGFKWNMGWMHDTLTYFEEDPLYRRWHHHTLTLPLLYAFSENYVLSLSHDEVVHGKGSLMNKMPGDEWQQTANLRNLFGLMFAQPGKKLMFMGSEFGQNDEWDHGQELQWHLLAYGRHQGIQRWVKDLNHHYSQSPVLYCADSDPHCFNWRQVDDYENSVIAFERRAPNLPTQLIVINLTAQPIHDYRLGADGPTRYDLKLNSDAGCYWGSDAPVKQQAKTEDYPWHGCEQSVSLQLPPMSVLYYQIEPLAT</sequence>
<dbReference type="NCBIfam" id="NF003811">
    <property type="entry name" value="PRK05402.1"/>
    <property type="match status" value="1"/>
</dbReference>
<comment type="pathway">
    <text evidence="3 10">Glycan biosynthesis; glycogen biosynthesis.</text>
</comment>
<reference evidence="12" key="1">
    <citation type="submission" date="2021-11" db="EMBL/GenBank/DDBJ databases">
        <authorList>
            <person name="Rodrigo-Torres L."/>
            <person name="Arahal R. D."/>
            <person name="Lucena T."/>
        </authorList>
    </citation>
    <scope>NUCLEOTIDE SEQUENCE</scope>
    <source>
        <strain evidence="12">CECT 7929</strain>
    </source>
</reference>
<dbReference type="EMBL" id="CAKLDI010000002">
    <property type="protein sequence ID" value="CAH0535781.1"/>
    <property type="molecule type" value="Genomic_DNA"/>
</dbReference>
<dbReference type="NCBIfam" id="NF008967">
    <property type="entry name" value="PRK12313.1"/>
    <property type="match status" value="1"/>
</dbReference>
<dbReference type="CDD" id="cd02855">
    <property type="entry name" value="E_set_GBE_prok_N"/>
    <property type="match status" value="1"/>
</dbReference>
<dbReference type="GO" id="GO:0003844">
    <property type="term" value="F:1,4-alpha-glucan branching enzyme activity"/>
    <property type="evidence" value="ECO:0007669"/>
    <property type="project" value="UniProtKB-EC"/>
</dbReference>
<feature type="active site" description="Nucleophile" evidence="10">
    <location>
        <position position="413"/>
    </location>
</feature>
<dbReference type="SMART" id="SM00642">
    <property type="entry name" value="Aamy"/>
    <property type="match status" value="1"/>
</dbReference>
<dbReference type="Pfam" id="PF02806">
    <property type="entry name" value="Alpha-amylase_C"/>
    <property type="match status" value="1"/>
</dbReference>
<dbReference type="SUPFAM" id="SSF81296">
    <property type="entry name" value="E set domains"/>
    <property type="match status" value="2"/>
</dbReference>
<protein>
    <recommendedName>
        <fullName evidence="10">1,4-alpha-glucan branching enzyme GlgB</fullName>
        <ecNumber evidence="10">2.4.1.18</ecNumber>
    </recommendedName>
    <alternativeName>
        <fullName evidence="10">1,4-alpha-D-glucan:1,4-alpha-D-glucan 6-glucosyl-transferase</fullName>
    </alternativeName>
    <alternativeName>
        <fullName evidence="10">Alpha-(1-&gt;4)-glucan branching enzyme</fullName>
    </alternativeName>
    <alternativeName>
        <fullName evidence="10">Glycogen branching enzyme</fullName>
        <shortName evidence="10">BE</shortName>
    </alternativeName>
</protein>
<dbReference type="PANTHER" id="PTHR43651">
    <property type="entry name" value="1,4-ALPHA-GLUCAN-BRANCHING ENZYME"/>
    <property type="match status" value="1"/>
</dbReference>
<dbReference type="InterPro" id="IPR004193">
    <property type="entry name" value="Glyco_hydro_13_N"/>
</dbReference>
<comment type="catalytic activity">
    <reaction evidence="1 10">
        <text>Transfers a segment of a (1-&gt;4)-alpha-D-glucan chain to a primary hydroxy group in a similar glucan chain.</text>
        <dbReference type="EC" id="2.4.1.18"/>
    </reaction>
</comment>
<evidence type="ECO:0000256" key="8">
    <source>
        <dbReference type="ARBA" id="ARBA00023056"/>
    </source>
</evidence>
<dbReference type="InterPro" id="IPR013780">
    <property type="entry name" value="Glyco_hydro_b"/>
</dbReference>
<evidence type="ECO:0000256" key="9">
    <source>
        <dbReference type="ARBA" id="ARBA00023277"/>
    </source>
</evidence>
<feature type="active site" description="Proton donor" evidence="10">
    <location>
        <position position="466"/>
    </location>
</feature>
<organism evidence="12 13">
    <name type="scientific">Vibrio stylophorae</name>
    <dbReference type="NCBI Taxonomy" id="659351"/>
    <lineage>
        <taxon>Bacteria</taxon>
        <taxon>Pseudomonadati</taxon>
        <taxon>Pseudomonadota</taxon>
        <taxon>Gammaproteobacteria</taxon>
        <taxon>Vibrionales</taxon>
        <taxon>Vibrionaceae</taxon>
        <taxon>Vibrio</taxon>
    </lineage>
</organism>
<evidence type="ECO:0000256" key="1">
    <source>
        <dbReference type="ARBA" id="ARBA00000826"/>
    </source>
</evidence>
<evidence type="ECO:0000259" key="11">
    <source>
        <dbReference type="SMART" id="SM00642"/>
    </source>
</evidence>
<evidence type="ECO:0000256" key="6">
    <source>
        <dbReference type="ARBA" id="ARBA00022676"/>
    </source>
</evidence>
<dbReference type="InterPro" id="IPR054169">
    <property type="entry name" value="GlgB_N"/>
</dbReference>
<evidence type="ECO:0000256" key="3">
    <source>
        <dbReference type="ARBA" id="ARBA00004964"/>
    </source>
</evidence>
<evidence type="ECO:0000256" key="5">
    <source>
        <dbReference type="ARBA" id="ARBA00022600"/>
    </source>
</evidence>
<comment type="subunit">
    <text evidence="10">Monomer.</text>
</comment>
<dbReference type="Pfam" id="PF02922">
    <property type="entry name" value="CBM_48"/>
    <property type="match status" value="1"/>
</dbReference>
<keyword evidence="8 10" id="KW-0320">Glycogen biosynthesis</keyword>
<dbReference type="SUPFAM" id="SSF51445">
    <property type="entry name" value="(Trans)glycosidases"/>
    <property type="match status" value="1"/>
</dbReference>
<dbReference type="Gene3D" id="2.60.40.10">
    <property type="entry name" value="Immunoglobulins"/>
    <property type="match status" value="1"/>
</dbReference>
<name>A0ABM8ZY53_9VIBR</name>
<dbReference type="InterPro" id="IPR013783">
    <property type="entry name" value="Ig-like_fold"/>
</dbReference>
<gene>
    <name evidence="10 12" type="primary">glgB</name>
    <name evidence="12" type="ORF">VST7929_03255</name>
</gene>
<evidence type="ECO:0000256" key="4">
    <source>
        <dbReference type="ARBA" id="ARBA00009000"/>
    </source>
</evidence>
<keyword evidence="5 10" id="KW-0321">Glycogen metabolism</keyword>
<dbReference type="SUPFAM" id="SSF51011">
    <property type="entry name" value="Glycosyl hydrolase domain"/>
    <property type="match status" value="1"/>
</dbReference>
<evidence type="ECO:0000313" key="12">
    <source>
        <dbReference type="EMBL" id="CAH0535781.1"/>
    </source>
</evidence>
<dbReference type="InterPro" id="IPR014756">
    <property type="entry name" value="Ig_E-set"/>
</dbReference>
<dbReference type="Gene3D" id="3.20.20.80">
    <property type="entry name" value="Glycosidases"/>
    <property type="match status" value="1"/>
</dbReference>
<proteinExistence type="inferred from homology"/>
<dbReference type="InterPro" id="IPR044143">
    <property type="entry name" value="GlgB_N_E_set_prok"/>
</dbReference>
<dbReference type="PIRSF" id="PIRSF000463">
    <property type="entry name" value="GlgB"/>
    <property type="match status" value="1"/>
</dbReference>
<keyword evidence="9 10" id="KW-0119">Carbohydrate metabolism</keyword>
<dbReference type="InterPro" id="IPR006047">
    <property type="entry name" value="GH13_cat_dom"/>
</dbReference>
<dbReference type="EC" id="2.4.1.18" evidence="10"/>
<dbReference type="Gene3D" id="2.60.40.1180">
    <property type="entry name" value="Golgi alpha-mannosidase II"/>
    <property type="match status" value="1"/>
</dbReference>
<keyword evidence="7 10" id="KW-0808">Transferase</keyword>
<keyword evidence="13" id="KW-1185">Reference proteome</keyword>
<dbReference type="InterPro" id="IPR006407">
    <property type="entry name" value="GlgB"/>
</dbReference>
<comment type="similarity">
    <text evidence="4 10">Belongs to the glycosyl hydrolase 13 family. GlgB subfamily.</text>
</comment>
<dbReference type="Pfam" id="PF00128">
    <property type="entry name" value="Alpha-amylase"/>
    <property type="match status" value="1"/>
</dbReference>
<comment type="caution">
    <text evidence="12">The sequence shown here is derived from an EMBL/GenBank/DDBJ whole genome shotgun (WGS) entry which is preliminary data.</text>
</comment>
<evidence type="ECO:0000256" key="10">
    <source>
        <dbReference type="HAMAP-Rule" id="MF_00685"/>
    </source>
</evidence>